<keyword evidence="4" id="KW-1185">Reference proteome</keyword>
<evidence type="ECO:0000313" key="2">
    <source>
        <dbReference type="EMBL" id="RUQ84366.1"/>
    </source>
</evidence>
<dbReference type="EMBL" id="PYAU01000001">
    <property type="protein sequence ID" value="PSL36868.1"/>
    <property type="molecule type" value="Genomic_DNA"/>
</dbReference>
<sequence>MKRIVYGSETFVVDDRVGEDLMEHALAIAESHDPELVSVDVIQSDGSTRQASMLIGPSTPVASVDAPDLERRARPVAAMARVRSIDPAVVYDDTSTYFDLGFDA</sequence>
<comment type="caution">
    <text evidence="1">The sequence shown here is derived from an EMBL/GenBank/DDBJ whole genome shotgun (WGS) entry which is preliminary data.</text>
</comment>
<gene>
    <name evidence="1" type="ORF">CLV49_0470</name>
    <name evidence="2" type="ORF">ELQ93_16330</name>
</gene>
<reference evidence="1 3" key="1">
    <citation type="submission" date="2018-03" db="EMBL/GenBank/DDBJ databases">
        <title>Genomic Encyclopedia of Archaeal and Bacterial Type Strains, Phase II (KMG-II): from individual species to whole genera.</title>
        <authorList>
            <person name="Goeker M."/>
        </authorList>
    </citation>
    <scope>NUCLEOTIDE SEQUENCE [LARGE SCALE GENOMIC DNA]</scope>
    <source>
        <strain evidence="1 3">DSM 21548</strain>
    </source>
</reference>
<dbReference type="AlphaFoldDB" id="A0A2P8GSC6"/>
<evidence type="ECO:0000313" key="1">
    <source>
        <dbReference type="EMBL" id="PSL36868.1"/>
    </source>
</evidence>
<organism evidence="1 3">
    <name type="scientific">Labedella gwakjiensis</name>
    <dbReference type="NCBI Taxonomy" id="390269"/>
    <lineage>
        <taxon>Bacteria</taxon>
        <taxon>Bacillati</taxon>
        <taxon>Actinomycetota</taxon>
        <taxon>Actinomycetes</taxon>
        <taxon>Micrococcales</taxon>
        <taxon>Microbacteriaceae</taxon>
        <taxon>Labedella</taxon>
    </lineage>
</organism>
<evidence type="ECO:0000313" key="4">
    <source>
        <dbReference type="Proteomes" id="UP000268291"/>
    </source>
</evidence>
<proteinExistence type="predicted"/>
<dbReference type="Proteomes" id="UP000241203">
    <property type="component" value="Unassembled WGS sequence"/>
</dbReference>
<reference evidence="2 4" key="2">
    <citation type="submission" date="2018-12" db="EMBL/GenBank/DDBJ databases">
        <authorList>
            <person name="hu s."/>
            <person name="Xu Y."/>
            <person name="Xu B."/>
            <person name="Li F."/>
        </authorList>
    </citation>
    <scope>NUCLEOTIDE SEQUENCE [LARGE SCALE GENOMIC DNA]</scope>
    <source>
        <strain evidence="2 4">KSW2-17</strain>
    </source>
</reference>
<name>A0A2P8GSC6_9MICO</name>
<evidence type="ECO:0000313" key="3">
    <source>
        <dbReference type="Proteomes" id="UP000241203"/>
    </source>
</evidence>
<protein>
    <submittedName>
        <fullName evidence="1">Uncharacterized protein</fullName>
    </submittedName>
</protein>
<dbReference type="Proteomes" id="UP000268291">
    <property type="component" value="Unassembled WGS sequence"/>
</dbReference>
<accession>A0A2P8GSC6</accession>
<dbReference type="OrthoDB" id="5119511at2"/>
<dbReference type="EMBL" id="RZGY01000003">
    <property type="protein sequence ID" value="RUQ84366.1"/>
    <property type="molecule type" value="Genomic_DNA"/>
</dbReference>
<dbReference type="RefSeq" id="WP_106562093.1">
    <property type="nucleotide sequence ID" value="NZ_PYAU01000001.1"/>
</dbReference>